<keyword evidence="17" id="KW-1185">Reference proteome</keyword>
<dbReference type="NCBIfam" id="TIGR01205">
    <property type="entry name" value="D_ala_D_alaTIGR"/>
    <property type="match status" value="1"/>
</dbReference>
<dbReference type="PROSITE" id="PS00844">
    <property type="entry name" value="DALA_DALA_LIGASE_2"/>
    <property type="match status" value="1"/>
</dbReference>
<dbReference type="InterPro" id="IPR000291">
    <property type="entry name" value="D-Ala_lig_Van_CS"/>
</dbReference>
<evidence type="ECO:0000256" key="5">
    <source>
        <dbReference type="ARBA" id="ARBA00022723"/>
    </source>
</evidence>
<dbReference type="Gene3D" id="3.40.50.20">
    <property type="match status" value="1"/>
</dbReference>
<comment type="caution">
    <text evidence="16">The sequence shown here is derived from an EMBL/GenBank/DDBJ whole genome shotgun (WGS) entry which is preliminary data.</text>
</comment>
<comment type="catalytic activity">
    <reaction evidence="13">
        <text>2 D-alanine + ATP = D-alanyl-D-alanine + ADP + phosphate + H(+)</text>
        <dbReference type="Rhea" id="RHEA:11224"/>
        <dbReference type="ChEBI" id="CHEBI:15378"/>
        <dbReference type="ChEBI" id="CHEBI:30616"/>
        <dbReference type="ChEBI" id="CHEBI:43474"/>
        <dbReference type="ChEBI" id="CHEBI:57416"/>
        <dbReference type="ChEBI" id="CHEBI:57822"/>
        <dbReference type="ChEBI" id="CHEBI:456216"/>
        <dbReference type="EC" id="6.3.2.4"/>
    </reaction>
</comment>
<organism evidence="16 17">
    <name type="scientific">Evansella vedderi</name>
    <dbReference type="NCBI Taxonomy" id="38282"/>
    <lineage>
        <taxon>Bacteria</taxon>
        <taxon>Bacillati</taxon>
        <taxon>Bacillota</taxon>
        <taxon>Bacilli</taxon>
        <taxon>Bacillales</taxon>
        <taxon>Bacillaceae</taxon>
        <taxon>Evansella</taxon>
    </lineage>
</organism>
<comment type="subcellular location">
    <subcellularLocation>
        <location evidence="13">Cytoplasm</location>
    </subcellularLocation>
</comment>
<name>A0ABT9ZWL0_9BACI</name>
<keyword evidence="8" id="KW-0460">Magnesium</keyword>
<keyword evidence="11" id="KW-0464">Manganese</keyword>
<dbReference type="RefSeq" id="WP_307326279.1">
    <property type="nucleotide sequence ID" value="NZ_JAUSUG010000010.1"/>
</dbReference>
<evidence type="ECO:0000256" key="3">
    <source>
        <dbReference type="ARBA" id="ARBA00010871"/>
    </source>
</evidence>
<dbReference type="Gene3D" id="3.30.1490.20">
    <property type="entry name" value="ATP-grasp fold, A domain"/>
    <property type="match status" value="1"/>
</dbReference>
<keyword evidence="7 14" id="KW-0067">ATP-binding</keyword>
<comment type="function">
    <text evidence="13">Cell wall formation.</text>
</comment>
<gene>
    <name evidence="13" type="primary">ddl</name>
    <name evidence="16" type="ORF">J2S74_002732</name>
</gene>
<evidence type="ECO:0000256" key="4">
    <source>
        <dbReference type="ARBA" id="ARBA00022598"/>
    </source>
</evidence>
<keyword evidence="10 13" id="KW-0573">Peptidoglycan synthesis</keyword>
<dbReference type="GO" id="GO:0008716">
    <property type="term" value="F:D-alanine-D-alanine ligase activity"/>
    <property type="evidence" value="ECO:0007669"/>
    <property type="project" value="UniProtKB-EC"/>
</dbReference>
<evidence type="ECO:0000256" key="9">
    <source>
        <dbReference type="ARBA" id="ARBA00022960"/>
    </source>
</evidence>
<dbReference type="Gene3D" id="3.30.470.20">
    <property type="entry name" value="ATP-grasp fold, B domain"/>
    <property type="match status" value="1"/>
</dbReference>
<dbReference type="PIRSF" id="PIRSF039102">
    <property type="entry name" value="Ddl/VanB"/>
    <property type="match status" value="1"/>
</dbReference>
<evidence type="ECO:0000256" key="1">
    <source>
        <dbReference type="ARBA" id="ARBA00001936"/>
    </source>
</evidence>
<dbReference type="NCBIfam" id="NF002378">
    <property type="entry name" value="PRK01372.1"/>
    <property type="match status" value="1"/>
</dbReference>
<comment type="pathway">
    <text evidence="13">Cell wall biogenesis; peptidoglycan biosynthesis.</text>
</comment>
<keyword evidence="6 14" id="KW-0547">Nucleotide-binding</keyword>
<keyword evidence="13" id="KW-0963">Cytoplasm</keyword>
<keyword evidence="9 13" id="KW-0133">Cell shape</keyword>
<dbReference type="InterPro" id="IPR011127">
    <property type="entry name" value="Dala_Dala_lig_N"/>
</dbReference>
<evidence type="ECO:0000256" key="6">
    <source>
        <dbReference type="ARBA" id="ARBA00022741"/>
    </source>
</evidence>
<dbReference type="PANTHER" id="PTHR23132:SF25">
    <property type="entry name" value="D-ALANINE--D-ALANINE LIGASE A"/>
    <property type="match status" value="1"/>
</dbReference>
<evidence type="ECO:0000313" key="16">
    <source>
        <dbReference type="EMBL" id="MDQ0255350.1"/>
    </source>
</evidence>
<dbReference type="EMBL" id="JAUSUG010000010">
    <property type="protein sequence ID" value="MDQ0255350.1"/>
    <property type="molecule type" value="Genomic_DNA"/>
</dbReference>
<evidence type="ECO:0000256" key="11">
    <source>
        <dbReference type="ARBA" id="ARBA00023211"/>
    </source>
</evidence>
<dbReference type="Pfam" id="PF07478">
    <property type="entry name" value="Dala_Dala_lig_C"/>
    <property type="match status" value="1"/>
</dbReference>
<dbReference type="NCBIfam" id="NF002528">
    <property type="entry name" value="PRK01966.1-4"/>
    <property type="match status" value="1"/>
</dbReference>
<comment type="similarity">
    <text evidence="3 13">Belongs to the D-alanine--D-alanine ligase family.</text>
</comment>
<dbReference type="PANTHER" id="PTHR23132">
    <property type="entry name" value="D-ALANINE--D-ALANINE LIGASE"/>
    <property type="match status" value="1"/>
</dbReference>
<evidence type="ECO:0000256" key="7">
    <source>
        <dbReference type="ARBA" id="ARBA00022840"/>
    </source>
</evidence>
<dbReference type="SUPFAM" id="SSF56059">
    <property type="entry name" value="Glutathione synthetase ATP-binding domain-like"/>
    <property type="match status" value="1"/>
</dbReference>
<comment type="cofactor">
    <cofactor evidence="2">
        <name>Mg(2+)</name>
        <dbReference type="ChEBI" id="CHEBI:18420"/>
    </cofactor>
</comment>
<protein>
    <recommendedName>
        <fullName evidence="13">D-alanine--D-alanine ligase</fullName>
        <ecNumber evidence="13">6.3.2.4</ecNumber>
    </recommendedName>
    <alternativeName>
        <fullName evidence="13">D-Ala-D-Ala ligase</fullName>
    </alternativeName>
    <alternativeName>
        <fullName evidence="13">D-alanylalanine synthetase</fullName>
    </alternativeName>
</protein>
<proteinExistence type="inferred from homology"/>
<dbReference type="InterPro" id="IPR016185">
    <property type="entry name" value="PreATP-grasp_dom_sf"/>
</dbReference>
<dbReference type="HAMAP" id="MF_00047">
    <property type="entry name" value="Dala_Dala_lig"/>
    <property type="match status" value="1"/>
</dbReference>
<evidence type="ECO:0000256" key="8">
    <source>
        <dbReference type="ARBA" id="ARBA00022842"/>
    </source>
</evidence>
<feature type="domain" description="ATP-grasp" evidence="15">
    <location>
        <begin position="145"/>
        <end position="348"/>
    </location>
</feature>
<sequence length="356" mass="39399">MKQRVALLFGGKSTEHQVSLQSVRSIYDSIDKENYDILLIGISKDGEWNLYDHLDTCLVNSHCPDSIELKKSGKTIALVLGEKGGQFLELQSGKSLGKIDVLFPLVHGALGEDGSMQGLFRVANIPFVGSSVLASAVSMDKDFTKRLLRDAGLKVANSMTFTKNKKGTINFKEVKDVLGTPMFIKPANQGSSVGISKVVSEEEFYKGIDIAFSYDSKIIVEESIVGREIECAVLGNDEPIASLPGEIVTQNSFYSYKAKYMDEKGTKLIIPAELEDTVTQEIKTKAIKAFKALQCEGLARVDFFLTKDNDLIINEINTLPGFTKQSMYPKLWEVSGIKYHELINKLISLAIERHQN</sequence>
<dbReference type="SUPFAM" id="SSF52440">
    <property type="entry name" value="PreATP-grasp domain"/>
    <property type="match status" value="1"/>
</dbReference>
<evidence type="ECO:0000256" key="14">
    <source>
        <dbReference type="PROSITE-ProRule" id="PRU00409"/>
    </source>
</evidence>
<dbReference type="NCBIfam" id="NF002525">
    <property type="entry name" value="PRK01966.1-1"/>
    <property type="match status" value="1"/>
</dbReference>
<dbReference type="PROSITE" id="PS50975">
    <property type="entry name" value="ATP_GRASP"/>
    <property type="match status" value="1"/>
</dbReference>
<dbReference type="PROSITE" id="PS00843">
    <property type="entry name" value="DALA_DALA_LIGASE_1"/>
    <property type="match status" value="1"/>
</dbReference>
<evidence type="ECO:0000259" key="15">
    <source>
        <dbReference type="PROSITE" id="PS50975"/>
    </source>
</evidence>
<evidence type="ECO:0000313" key="17">
    <source>
        <dbReference type="Proteomes" id="UP001230005"/>
    </source>
</evidence>
<evidence type="ECO:0000256" key="13">
    <source>
        <dbReference type="HAMAP-Rule" id="MF_00047"/>
    </source>
</evidence>
<dbReference type="Proteomes" id="UP001230005">
    <property type="component" value="Unassembled WGS sequence"/>
</dbReference>
<dbReference type="Pfam" id="PF01820">
    <property type="entry name" value="Dala_Dala_lig_N"/>
    <property type="match status" value="1"/>
</dbReference>
<reference evidence="16 17" key="1">
    <citation type="submission" date="2023-07" db="EMBL/GenBank/DDBJ databases">
        <title>Genomic Encyclopedia of Type Strains, Phase IV (KMG-IV): sequencing the most valuable type-strain genomes for metagenomic binning, comparative biology and taxonomic classification.</title>
        <authorList>
            <person name="Goeker M."/>
        </authorList>
    </citation>
    <scope>NUCLEOTIDE SEQUENCE [LARGE SCALE GENOMIC DNA]</scope>
    <source>
        <strain evidence="16 17">DSM 9768</strain>
    </source>
</reference>
<dbReference type="InterPro" id="IPR011095">
    <property type="entry name" value="Dala_Dala_lig_C"/>
</dbReference>
<accession>A0ABT9ZWL0</accession>
<evidence type="ECO:0000256" key="12">
    <source>
        <dbReference type="ARBA" id="ARBA00023316"/>
    </source>
</evidence>
<evidence type="ECO:0000256" key="2">
    <source>
        <dbReference type="ARBA" id="ARBA00001946"/>
    </source>
</evidence>
<dbReference type="EC" id="6.3.2.4" evidence="13"/>
<keyword evidence="12 13" id="KW-0961">Cell wall biogenesis/degradation</keyword>
<keyword evidence="4 13" id="KW-0436">Ligase</keyword>
<dbReference type="InterPro" id="IPR011761">
    <property type="entry name" value="ATP-grasp"/>
</dbReference>
<comment type="cofactor">
    <cofactor evidence="1">
        <name>Mn(2+)</name>
        <dbReference type="ChEBI" id="CHEBI:29035"/>
    </cofactor>
</comment>
<dbReference type="InterPro" id="IPR013815">
    <property type="entry name" value="ATP_grasp_subdomain_1"/>
</dbReference>
<evidence type="ECO:0000256" key="10">
    <source>
        <dbReference type="ARBA" id="ARBA00022984"/>
    </source>
</evidence>
<dbReference type="InterPro" id="IPR005905">
    <property type="entry name" value="D_ala_D_ala"/>
</dbReference>
<keyword evidence="5" id="KW-0479">Metal-binding</keyword>